<keyword evidence="1" id="KW-0812">Transmembrane</keyword>
<keyword evidence="1" id="KW-0472">Membrane</keyword>
<evidence type="ECO:0000313" key="2">
    <source>
        <dbReference type="EMBL" id="TFK54369.1"/>
    </source>
</evidence>
<evidence type="ECO:0000313" key="3">
    <source>
        <dbReference type="Proteomes" id="UP000305948"/>
    </source>
</evidence>
<dbReference type="AlphaFoldDB" id="A0A5C3N963"/>
<dbReference type="Proteomes" id="UP000305948">
    <property type="component" value="Unassembled WGS sequence"/>
</dbReference>
<sequence length="106" mass="11941">MYSALHDKQLSARLPGMLSIALPMCFQCRHDLQCITCQSRGIHKASEHCLFYFVGSFSLNLTAYFHHRTPDVHSVVPHQQADLIGTFLYFFVHCVPALVCEGSALD</sequence>
<keyword evidence="1" id="KW-1133">Transmembrane helix</keyword>
<keyword evidence="3" id="KW-1185">Reference proteome</keyword>
<name>A0A5C3N963_9AGAM</name>
<feature type="transmembrane region" description="Helical" evidence="1">
    <location>
        <begin position="49"/>
        <end position="67"/>
    </location>
</feature>
<accession>A0A5C3N963</accession>
<reference evidence="2 3" key="1">
    <citation type="journal article" date="2019" name="Nat. Ecol. Evol.">
        <title>Megaphylogeny resolves global patterns of mushroom evolution.</title>
        <authorList>
            <person name="Varga T."/>
            <person name="Krizsan K."/>
            <person name="Foldi C."/>
            <person name="Dima B."/>
            <person name="Sanchez-Garcia M."/>
            <person name="Sanchez-Ramirez S."/>
            <person name="Szollosi G.J."/>
            <person name="Szarkandi J.G."/>
            <person name="Papp V."/>
            <person name="Albert L."/>
            <person name="Andreopoulos W."/>
            <person name="Angelini C."/>
            <person name="Antonin V."/>
            <person name="Barry K.W."/>
            <person name="Bougher N.L."/>
            <person name="Buchanan P."/>
            <person name="Buyck B."/>
            <person name="Bense V."/>
            <person name="Catcheside P."/>
            <person name="Chovatia M."/>
            <person name="Cooper J."/>
            <person name="Damon W."/>
            <person name="Desjardin D."/>
            <person name="Finy P."/>
            <person name="Geml J."/>
            <person name="Haridas S."/>
            <person name="Hughes K."/>
            <person name="Justo A."/>
            <person name="Karasinski D."/>
            <person name="Kautmanova I."/>
            <person name="Kiss B."/>
            <person name="Kocsube S."/>
            <person name="Kotiranta H."/>
            <person name="LaButti K.M."/>
            <person name="Lechner B.E."/>
            <person name="Liimatainen K."/>
            <person name="Lipzen A."/>
            <person name="Lukacs Z."/>
            <person name="Mihaltcheva S."/>
            <person name="Morgado L.N."/>
            <person name="Niskanen T."/>
            <person name="Noordeloos M.E."/>
            <person name="Ohm R.A."/>
            <person name="Ortiz-Santana B."/>
            <person name="Ovrebo C."/>
            <person name="Racz N."/>
            <person name="Riley R."/>
            <person name="Savchenko A."/>
            <person name="Shiryaev A."/>
            <person name="Soop K."/>
            <person name="Spirin V."/>
            <person name="Szebenyi C."/>
            <person name="Tomsovsky M."/>
            <person name="Tulloss R.E."/>
            <person name="Uehling J."/>
            <person name="Grigoriev I.V."/>
            <person name="Vagvolgyi C."/>
            <person name="Papp T."/>
            <person name="Martin F.M."/>
            <person name="Miettinen O."/>
            <person name="Hibbett D.S."/>
            <person name="Nagy L.G."/>
        </authorList>
    </citation>
    <scope>NUCLEOTIDE SEQUENCE [LARGE SCALE GENOMIC DNA]</scope>
    <source>
        <strain evidence="2 3">OMC1185</strain>
    </source>
</reference>
<organism evidence="2 3">
    <name type="scientific">Heliocybe sulcata</name>
    <dbReference type="NCBI Taxonomy" id="5364"/>
    <lineage>
        <taxon>Eukaryota</taxon>
        <taxon>Fungi</taxon>
        <taxon>Dikarya</taxon>
        <taxon>Basidiomycota</taxon>
        <taxon>Agaricomycotina</taxon>
        <taxon>Agaricomycetes</taxon>
        <taxon>Gloeophyllales</taxon>
        <taxon>Gloeophyllaceae</taxon>
        <taxon>Heliocybe</taxon>
    </lineage>
</organism>
<gene>
    <name evidence="2" type="ORF">OE88DRAFT_1655018</name>
</gene>
<feature type="transmembrane region" description="Helical" evidence="1">
    <location>
        <begin position="87"/>
        <end position="105"/>
    </location>
</feature>
<protein>
    <submittedName>
        <fullName evidence="2">Uncharacterized protein</fullName>
    </submittedName>
</protein>
<proteinExistence type="predicted"/>
<dbReference type="EMBL" id="ML213506">
    <property type="protein sequence ID" value="TFK54369.1"/>
    <property type="molecule type" value="Genomic_DNA"/>
</dbReference>
<evidence type="ECO:0000256" key="1">
    <source>
        <dbReference type="SAM" id="Phobius"/>
    </source>
</evidence>